<accession>A0A2V3V2I3</accession>
<dbReference type="AlphaFoldDB" id="A0A2V3V2I3"/>
<dbReference type="RefSeq" id="WP_167398496.1">
    <property type="nucleotide sequence ID" value="NZ_QJJM01000006.1"/>
</dbReference>
<proteinExistence type="predicted"/>
<keyword evidence="2" id="KW-1185">Reference proteome</keyword>
<gene>
    <name evidence="1" type="ORF">C7451_106160</name>
</gene>
<evidence type="ECO:0000313" key="2">
    <source>
        <dbReference type="Proteomes" id="UP000248014"/>
    </source>
</evidence>
<comment type="caution">
    <text evidence="1">The sequence shown here is derived from an EMBL/GenBank/DDBJ whole genome shotgun (WGS) entry which is preliminary data.</text>
</comment>
<reference evidence="1 2" key="1">
    <citation type="submission" date="2018-05" db="EMBL/GenBank/DDBJ databases">
        <title>Genomic Encyclopedia of Type Strains, Phase IV (KMG-IV): sequencing the most valuable type-strain genomes for metagenomic binning, comparative biology and taxonomic classification.</title>
        <authorList>
            <person name="Goeker M."/>
        </authorList>
    </citation>
    <scope>NUCLEOTIDE SEQUENCE [LARGE SCALE GENOMIC DNA]</scope>
    <source>
        <strain evidence="1 2">DSM 3183</strain>
    </source>
</reference>
<dbReference type="EMBL" id="QJJM01000006">
    <property type="protein sequence ID" value="PXW75996.1"/>
    <property type="molecule type" value="Genomic_DNA"/>
</dbReference>
<organism evidence="1 2">
    <name type="scientific">Blastomonas natatoria</name>
    <dbReference type="NCBI Taxonomy" id="34015"/>
    <lineage>
        <taxon>Bacteria</taxon>
        <taxon>Pseudomonadati</taxon>
        <taxon>Pseudomonadota</taxon>
        <taxon>Alphaproteobacteria</taxon>
        <taxon>Sphingomonadales</taxon>
        <taxon>Sphingomonadaceae</taxon>
        <taxon>Blastomonas</taxon>
    </lineage>
</organism>
<dbReference type="Proteomes" id="UP000248014">
    <property type="component" value="Unassembled WGS sequence"/>
</dbReference>
<protein>
    <submittedName>
        <fullName evidence="1">Uncharacterized protein</fullName>
    </submittedName>
</protein>
<name>A0A2V3V2I3_9SPHN</name>
<sequence>MERYAVIDNGTVTNVVLWDGETEWGGADQAVPCPEGVNIGDTYQDGEFIPAEPE</sequence>
<evidence type="ECO:0000313" key="1">
    <source>
        <dbReference type="EMBL" id="PXW75996.1"/>
    </source>
</evidence>